<evidence type="ECO:0008006" key="10">
    <source>
        <dbReference type="Google" id="ProtNLM"/>
    </source>
</evidence>
<comment type="subcellular location">
    <subcellularLocation>
        <location evidence="1">Nucleus</location>
    </subcellularLocation>
</comment>
<accession>A0A8H7PG39</accession>
<feature type="compositionally biased region" description="Low complexity" evidence="7">
    <location>
        <begin position="34"/>
        <end position="47"/>
    </location>
</feature>
<comment type="caution">
    <text evidence="8">The sequence shown here is derived from an EMBL/GenBank/DDBJ whole genome shotgun (WGS) entry which is preliminary data.</text>
</comment>
<feature type="coiled-coil region" evidence="6">
    <location>
        <begin position="203"/>
        <end position="230"/>
    </location>
</feature>
<feature type="compositionally biased region" description="Pro residues" evidence="7">
    <location>
        <begin position="88"/>
        <end position="97"/>
    </location>
</feature>
<reference evidence="8" key="1">
    <citation type="submission" date="2020-12" db="EMBL/GenBank/DDBJ databases">
        <title>Metabolic potential, ecology and presence of endohyphal bacteria is reflected in genomic diversity of Mucoromycotina.</title>
        <authorList>
            <person name="Muszewska A."/>
            <person name="Okrasinska A."/>
            <person name="Steczkiewicz K."/>
            <person name="Drgas O."/>
            <person name="Orlowska M."/>
            <person name="Perlinska-Lenart U."/>
            <person name="Aleksandrzak-Piekarczyk T."/>
            <person name="Szatraj K."/>
            <person name="Zielenkiewicz U."/>
            <person name="Pilsyk S."/>
            <person name="Malc E."/>
            <person name="Mieczkowski P."/>
            <person name="Kruszewska J.S."/>
            <person name="Biernat P."/>
            <person name="Pawlowska J."/>
        </authorList>
    </citation>
    <scope>NUCLEOTIDE SEQUENCE</scope>
    <source>
        <strain evidence="8">WA0000067209</strain>
    </source>
</reference>
<dbReference type="AlphaFoldDB" id="A0A8H7PG39"/>
<name>A0A8H7PG39_MORIS</name>
<dbReference type="SMART" id="SM01401">
    <property type="entry name" value="Sds3"/>
    <property type="match status" value="1"/>
</dbReference>
<evidence type="ECO:0000256" key="3">
    <source>
        <dbReference type="ARBA" id="ARBA00023015"/>
    </source>
</evidence>
<dbReference type="PANTHER" id="PTHR21964">
    <property type="entry name" value="BREAST CANCER METASTASIS-SUPPRESSOR 1"/>
    <property type="match status" value="1"/>
</dbReference>
<evidence type="ECO:0000256" key="6">
    <source>
        <dbReference type="SAM" id="Coils"/>
    </source>
</evidence>
<keyword evidence="2" id="KW-0678">Repressor</keyword>
<evidence type="ECO:0000256" key="4">
    <source>
        <dbReference type="ARBA" id="ARBA00023163"/>
    </source>
</evidence>
<evidence type="ECO:0000313" key="9">
    <source>
        <dbReference type="Proteomes" id="UP000654370"/>
    </source>
</evidence>
<organism evidence="8 9">
    <name type="scientific">Mortierella isabellina</name>
    <name type="common">Filamentous fungus</name>
    <name type="synonym">Umbelopsis isabellina</name>
    <dbReference type="NCBI Taxonomy" id="91625"/>
    <lineage>
        <taxon>Eukaryota</taxon>
        <taxon>Fungi</taxon>
        <taxon>Fungi incertae sedis</taxon>
        <taxon>Mucoromycota</taxon>
        <taxon>Mucoromycotina</taxon>
        <taxon>Umbelopsidomycetes</taxon>
        <taxon>Umbelopsidales</taxon>
        <taxon>Umbelopsidaceae</taxon>
        <taxon>Umbelopsis</taxon>
    </lineage>
</organism>
<dbReference type="GO" id="GO:0005654">
    <property type="term" value="C:nucleoplasm"/>
    <property type="evidence" value="ECO:0007669"/>
    <property type="project" value="UniProtKB-ARBA"/>
</dbReference>
<keyword evidence="5" id="KW-0539">Nucleus</keyword>
<keyword evidence="4" id="KW-0804">Transcription</keyword>
<keyword evidence="6" id="KW-0175">Coiled coil</keyword>
<evidence type="ECO:0000256" key="7">
    <source>
        <dbReference type="SAM" id="MobiDB-lite"/>
    </source>
</evidence>
<dbReference type="OrthoDB" id="70376at2759"/>
<keyword evidence="9" id="KW-1185">Reference proteome</keyword>
<dbReference type="Proteomes" id="UP000654370">
    <property type="component" value="Unassembled WGS sequence"/>
</dbReference>
<evidence type="ECO:0000256" key="2">
    <source>
        <dbReference type="ARBA" id="ARBA00022491"/>
    </source>
</evidence>
<protein>
    <recommendedName>
        <fullName evidence="10">Sds3-like-domain-containing protein</fullName>
    </recommendedName>
</protein>
<feature type="region of interest" description="Disordered" evidence="7">
    <location>
        <begin position="16"/>
        <end position="107"/>
    </location>
</feature>
<proteinExistence type="predicted"/>
<feature type="compositionally biased region" description="Pro residues" evidence="7">
    <location>
        <begin position="48"/>
        <end position="63"/>
    </location>
</feature>
<dbReference type="InterPro" id="IPR013907">
    <property type="entry name" value="Sds3"/>
</dbReference>
<dbReference type="Pfam" id="PF08598">
    <property type="entry name" value="Sds3"/>
    <property type="match status" value="1"/>
</dbReference>
<dbReference type="EMBL" id="JAEPQZ010000015">
    <property type="protein sequence ID" value="KAG2173253.1"/>
    <property type="molecule type" value="Genomic_DNA"/>
</dbReference>
<sequence>MLPQFGYVFAQAGADRNSHNLPLAPPIHQYSNEPPSQKYQQQQQHQQQPPPPPHGPEFTPPPSMGFRDSQREDPYYEHMPSSYSAQHPPAPPPPTSSYPPYTQVDPYQSHVEGYRGSEPPYHNHVSMKVYNQMDEPVYRYEEEQRWHADSENYQHPYHDQRQAYAQDWSDDGMDIVESRLSRKVREYSERIAWLDKDFDDAKEDIYRDRLRNLQEELQAIQDEFAQLNIIMFIGTHSAFLEVVRDLEEMRDKAIADAKAFGDYQYQCVQRQYELDSEAVEEEYQYEKQNLHDMMLAAIAEKKKQIVDDRDDIGERSSDLVRDTSYRASSKRNLRKRTAAGLDLPDRRSNGYSSRGDTPRRRAAADRSGTPLRLEAPISNKEEDELENEYMQLKVKRKIGVLHLDMAQSTCL</sequence>
<gene>
    <name evidence="8" type="ORF">INT43_004627</name>
</gene>
<keyword evidence="3" id="KW-0805">Transcription regulation</keyword>
<dbReference type="GO" id="GO:0010468">
    <property type="term" value="P:regulation of gene expression"/>
    <property type="evidence" value="ECO:0007669"/>
    <property type="project" value="UniProtKB-ARBA"/>
</dbReference>
<evidence type="ECO:0000313" key="8">
    <source>
        <dbReference type="EMBL" id="KAG2173253.1"/>
    </source>
</evidence>
<evidence type="ECO:0000256" key="5">
    <source>
        <dbReference type="ARBA" id="ARBA00023242"/>
    </source>
</evidence>
<feature type="region of interest" description="Disordered" evidence="7">
    <location>
        <begin position="331"/>
        <end position="382"/>
    </location>
</feature>
<evidence type="ECO:0000256" key="1">
    <source>
        <dbReference type="ARBA" id="ARBA00004123"/>
    </source>
</evidence>